<gene>
    <name evidence="3" type="ORF">ACFFIC_28780</name>
</gene>
<keyword evidence="4" id="KW-1185">Reference proteome</keyword>
<dbReference type="InterPro" id="IPR025419">
    <property type="entry name" value="DUF4142"/>
</dbReference>
<protein>
    <submittedName>
        <fullName evidence="3">DUF4142 domain-containing protein</fullName>
    </submittedName>
</protein>
<evidence type="ECO:0000259" key="2">
    <source>
        <dbReference type="Pfam" id="PF13628"/>
    </source>
</evidence>
<comment type="caution">
    <text evidence="3">The sequence shown here is derived from an EMBL/GenBank/DDBJ whole genome shotgun (WGS) entry which is preliminary data.</text>
</comment>
<feature type="signal peptide" evidence="1">
    <location>
        <begin position="1"/>
        <end position="28"/>
    </location>
</feature>
<evidence type="ECO:0000313" key="4">
    <source>
        <dbReference type="Proteomes" id="UP001589789"/>
    </source>
</evidence>
<reference evidence="3 4" key="1">
    <citation type="submission" date="2024-09" db="EMBL/GenBank/DDBJ databases">
        <authorList>
            <person name="Sun Q."/>
            <person name="Mori K."/>
        </authorList>
    </citation>
    <scope>NUCLEOTIDE SEQUENCE [LARGE SCALE GENOMIC DNA]</scope>
    <source>
        <strain evidence="3 4">CCM 7468</strain>
    </source>
</reference>
<accession>A0ABV6J1S2</accession>
<evidence type="ECO:0000313" key="3">
    <source>
        <dbReference type="EMBL" id="MFC0389512.1"/>
    </source>
</evidence>
<dbReference type="EMBL" id="JBHLVZ010000114">
    <property type="protein sequence ID" value="MFC0389512.1"/>
    <property type="molecule type" value="Genomic_DNA"/>
</dbReference>
<evidence type="ECO:0000256" key="1">
    <source>
        <dbReference type="SAM" id="SignalP"/>
    </source>
</evidence>
<feature type="domain" description="DUF4142" evidence="2">
    <location>
        <begin position="48"/>
        <end position="175"/>
    </location>
</feature>
<dbReference type="Proteomes" id="UP001589789">
    <property type="component" value="Unassembled WGS sequence"/>
</dbReference>
<dbReference type="InterPro" id="IPR012347">
    <property type="entry name" value="Ferritin-like"/>
</dbReference>
<name>A0ABV6J1S2_9PROT</name>
<dbReference type="RefSeq" id="WP_377056958.1">
    <property type="nucleotide sequence ID" value="NZ_JBHLVZ010000114.1"/>
</dbReference>
<dbReference type="Pfam" id="PF13628">
    <property type="entry name" value="DUF4142"/>
    <property type="match status" value="1"/>
</dbReference>
<sequence>MNTSNLLDRRMLGLALAGAGLAGCAASAQPGMSAREIASSTDPVSMRTTAVQGGAFLMQTAQLGVTKAQRPELRRFAPFEVSEQQGIMQALAVTASAVPPPPPPAEKAAMLQQLQSANGAEFDRLFLMAQLQGHQEALTVYNAIIQTSGGPATDRAIAILAADRIREHLAFLQALSSRA</sequence>
<organism evidence="3 4">
    <name type="scientific">Muricoccus vinaceus</name>
    <dbReference type="NCBI Taxonomy" id="424704"/>
    <lineage>
        <taxon>Bacteria</taxon>
        <taxon>Pseudomonadati</taxon>
        <taxon>Pseudomonadota</taxon>
        <taxon>Alphaproteobacteria</taxon>
        <taxon>Acetobacterales</taxon>
        <taxon>Roseomonadaceae</taxon>
        <taxon>Muricoccus</taxon>
    </lineage>
</organism>
<dbReference type="Gene3D" id="1.20.1260.10">
    <property type="match status" value="1"/>
</dbReference>
<feature type="chain" id="PRO_5046751597" evidence="1">
    <location>
        <begin position="29"/>
        <end position="179"/>
    </location>
</feature>
<proteinExistence type="predicted"/>
<keyword evidence="1" id="KW-0732">Signal</keyword>